<dbReference type="EMBL" id="LGCL01000034">
    <property type="protein sequence ID" value="KPL73741.1"/>
    <property type="molecule type" value="Genomic_DNA"/>
</dbReference>
<proteinExistence type="predicted"/>
<dbReference type="Proteomes" id="UP000050417">
    <property type="component" value="Unassembled WGS sequence"/>
</dbReference>
<dbReference type="STRING" id="1134406.ADN00_14310"/>
<evidence type="ECO:0000313" key="1">
    <source>
        <dbReference type="EMBL" id="KPL73741.1"/>
    </source>
</evidence>
<name>A0A0P6X2D6_9CHLR</name>
<comment type="caution">
    <text evidence="1">The sequence shown here is derived from an EMBL/GenBank/DDBJ whole genome shotgun (WGS) entry which is preliminary data.</text>
</comment>
<gene>
    <name evidence="1" type="ORF">ADN00_14310</name>
</gene>
<evidence type="ECO:0000313" key="2">
    <source>
        <dbReference type="Proteomes" id="UP000050417"/>
    </source>
</evidence>
<dbReference type="InterPro" id="IPR011042">
    <property type="entry name" value="6-blade_b-propeller_TolB-like"/>
</dbReference>
<protein>
    <recommendedName>
        <fullName evidence="3">Dipeptidylpeptidase IV N-terminal domain-containing protein</fullName>
    </recommendedName>
</protein>
<keyword evidence="2" id="KW-1185">Reference proteome</keyword>
<sequence length="337" mass="38206">MFETLPPQDERVYSFFDLSSGKATEIPGRNYSYLSVSPDRSMYAYKNWDENQLEVYGSDGKIIRKLPWKQNWGSIDGWIDNQHLIIVMAVIDVPGFVKYPRAITILNPLENKEKILEPNYPNIDIGNTNVNWPYMGTTVYNPSLSRVVYPGSLENSPSGGYQGFILYGIPEKAVLAEFDNPYWSGEGPYWSLDGSHLLLLVNREFYIVSPDGIPEVITQMNPLEGKRNYTAEFYSWSPDNKTVAFRLLSYETEEFSLAFLDTKTGMITNTCILAGFEPDYYTTFPYPIWSKDGKSLVIAANYQKDPPGNDVVLVNLAEKSAFIIAKNLSPVGWVENP</sequence>
<dbReference type="Gene3D" id="2.120.10.30">
    <property type="entry name" value="TolB, C-terminal domain"/>
    <property type="match status" value="1"/>
</dbReference>
<evidence type="ECO:0008006" key="3">
    <source>
        <dbReference type="Google" id="ProtNLM"/>
    </source>
</evidence>
<dbReference type="SUPFAM" id="SSF82171">
    <property type="entry name" value="DPP6 N-terminal domain-like"/>
    <property type="match status" value="1"/>
</dbReference>
<organism evidence="1 2">
    <name type="scientific">Ornatilinea apprima</name>
    <dbReference type="NCBI Taxonomy" id="1134406"/>
    <lineage>
        <taxon>Bacteria</taxon>
        <taxon>Bacillati</taxon>
        <taxon>Chloroflexota</taxon>
        <taxon>Anaerolineae</taxon>
        <taxon>Anaerolineales</taxon>
        <taxon>Anaerolineaceae</taxon>
        <taxon>Ornatilinea</taxon>
    </lineage>
</organism>
<dbReference type="AlphaFoldDB" id="A0A0P6X2D6"/>
<accession>A0A0P6X2D6</accession>
<reference evidence="1 2" key="1">
    <citation type="submission" date="2015-07" db="EMBL/GenBank/DDBJ databases">
        <title>Genome sequence of Ornatilinea apprima DSM 23815.</title>
        <authorList>
            <person name="Hemp J."/>
            <person name="Ward L.M."/>
            <person name="Pace L.A."/>
            <person name="Fischer W.W."/>
        </authorList>
    </citation>
    <scope>NUCLEOTIDE SEQUENCE [LARGE SCALE GENOMIC DNA]</scope>
    <source>
        <strain evidence="1 2">P3M-1</strain>
    </source>
</reference>